<dbReference type="GO" id="GO:0004888">
    <property type="term" value="F:transmembrane signaling receptor activity"/>
    <property type="evidence" value="ECO:0007669"/>
    <property type="project" value="InterPro"/>
</dbReference>
<dbReference type="Gene3D" id="1.20.120.30">
    <property type="entry name" value="Aspartate receptor, ligand-binding domain"/>
    <property type="match status" value="1"/>
</dbReference>
<evidence type="ECO:0000256" key="3">
    <source>
        <dbReference type="ARBA" id="ARBA00022481"/>
    </source>
</evidence>
<keyword evidence="4" id="KW-0145">Chemotaxis</keyword>
<evidence type="ECO:0000313" key="16">
    <source>
        <dbReference type="EMBL" id="MVW60616.1"/>
    </source>
</evidence>
<feature type="transmembrane region" description="Helical" evidence="13">
    <location>
        <begin position="6"/>
        <end position="30"/>
    </location>
</feature>
<evidence type="ECO:0000256" key="4">
    <source>
        <dbReference type="ARBA" id="ARBA00022500"/>
    </source>
</evidence>
<keyword evidence="5" id="KW-0997">Cell inner membrane</keyword>
<dbReference type="SMART" id="SM00283">
    <property type="entry name" value="MA"/>
    <property type="match status" value="1"/>
</dbReference>
<reference evidence="16 17" key="1">
    <citation type="submission" date="2019-12" db="EMBL/GenBank/DDBJ databases">
        <authorList>
            <person name="Li C."/>
            <person name="Zhao J."/>
        </authorList>
    </citation>
    <scope>NUCLEOTIDE SEQUENCE [LARGE SCALE GENOMIC DNA]</scope>
    <source>
        <strain evidence="16 17">NEAU-DD11</strain>
    </source>
</reference>
<dbReference type="Pfam" id="PF00672">
    <property type="entry name" value="HAMP"/>
    <property type="match status" value="1"/>
</dbReference>
<dbReference type="InterPro" id="IPR004089">
    <property type="entry name" value="MCPsignal_dom"/>
</dbReference>
<evidence type="ECO:0000256" key="1">
    <source>
        <dbReference type="ARBA" id="ARBA00004429"/>
    </source>
</evidence>
<dbReference type="FunFam" id="1.10.287.950:FF:000001">
    <property type="entry name" value="Methyl-accepting chemotaxis sensory transducer"/>
    <property type="match status" value="1"/>
</dbReference>
<comment type="subcellular location">
    <subcellularLocation>
        <location evidence="1">Cell inner membrane</location>
        <topology evidence="1">Multi-pass membrane protein</topology>
    </subcellularLocation>
</comment>
<feature type="coiled-coil region" evidence="12">
    <location>
        <begin position="290"/>
        <end position="320"/>
    </location>
</feature>
<protein>
    <submittedName>
        <fullName evidence="16">HAMP domain-containing protein</fullName>
    </submittedName>
</protein>
<dbReference type="PRINTS" id="PR00260">
    <property type="entry name" value="CHEMTRNSDUCR"/>
</dbReference>
<dbReference type="Proteomes" id="UP000443353">
    <property type="component" value="Unassembled WGS sequence"/>
</dbReference>
<dbReference type="Pfam" id="PF00015">
    <property type="entry name" value="MCPsignal"/>
    <property type="match status" value="1"/>
</dbReference>
<dbReference type="PANTHER" id="PTHR43531:SF14">
    <property type="entry name" value="METHYL-ACCEPTING CHEMOTAXIS PROTEIN I-RELATED"/>
    <property type="match status" value="1"/>
</dbReference>
<dbReference type="Pfam" id="PF02203">
    <property type="entry name" value="TarH"/>
    <property type="match status" value="1"/>
</dbReference>
<feature type="domain" description="Methyl-accepting transducer" evidence="14">
    <location>
        <begin position="271"/>
        <end position="500"/>
    </location>
</feature>
<evidence type="ECO:0000256" key="8">
    <source>
        <dbReference type="ARBA" id="ARBA00023136"/>
    </source>
</evidence>
<dbReference type="GO" id="GO:0006935">
    <property type="term" value="P:chemotaxis"/>
    <property type="evidence" value="ECO:0007669"/>
    <property type="project" value="UniProtKB-KW"/>
</dbReference>
<dbReference type="InterPro" id="IPR003660">
    <property type="entry name" value="HAMP_dom"/>
</dbReference>
<feature type="domain" description="HAMP" evidence="15">
    <location>
        <begin position="214"/>
        <end position="266"/>
    </location>
</feature>
<keyword evidence="2" id="KW-1003">Cell membrane</keyword>
<dbReference type="AlphaFoldDB" id="A0A7X3K849"/>
<evidence type="ECO:0000256" key="13">
    <source>
        <dbReference type="SAM" id="Phobius"/>
    </source>
</evidence>
<evidence type="ECO:0000313" key="17">
    <source>
        <dbReference type="Proteomes" id="UP000443353"/>
    </source>
</evidence>
<accession>A0A7X3K849</accession>
<evidence type="ECO:0000259" key="15">
    <source>
        <dbReference type="PROSITE" id="PS50885"/>
    </source>
</evidence>
<keyword evidence="12" id="KW-0175">Coiled coil</keyword>
<dbReference type="InterPro" id="IPR051310">
    <property type="entry name" value="MCP_chemotaxis"/>
</dbReference>
<dbReference type="SMART" id="SM00304">
    <property type="entry name" value="HAMP"/>
    <property type="match status" value="1"/>
</dbReference>
<evidence type="ECO:0000256" key="11">
    <source>
        <dbReference type="PROSITE-ProRule" id="PRU00284"/>
    </source>
</evidence>
<sequence>MKTLTIRFSLMATLGLFTLMLIVGAGLGIAMLSRANHGSIVAQQVADETRDINDIYADTARTRIALMRVYTDLKEEGKQPSASTNLVTAQKYEQRGQNALRSFVAIPASDDTDAQLRGDLLSALRKLYGSLDQAIGALRADDLATFNNINLKNLSMEGAAVSSLLDRLQKQNTELSKQLMARRDAEYRTVMILVAAGIVLALALVIGVHRFLKRAVLMPLNNAIDILEQVARGDLTHSVPAASQTEIGRLMGGIAHMQSSLIKTVTEVRHGAQSIDHVAHEVASGNVDLSARTETQASSLEETAASMEELTSTVQQTTENTQLARELARTASVTASTSSSVMGDMVETMVQIDASSRKVADIIAVIDSISFQTNMLALNAAVEAARAGEHGKGFAVVADEVRTLAHRSAVAAKEIKSLIEDSVGKVQGGSALATRARQTMDETADSVRKVADIVIDIAEASKEQSLGIAQVNEAIAQMDDVTQRNAALVEEAAAATQMMSQETSRLIEAVSVFKMKGDQGSVSEVVSSRLSLLRVSKRINPGDASTRRRA</sequence>
<keyword evidence="17" id="KW-1185">Reference proteome</keyword>
<dbReference type="GO" id="GO:0005886">
    <property type="term" value="C:plasma membrane"/>
    <property type="evidence" value="ECO:0007669"/>
    <property type="project" value="UniProtKB-SubCell"/>
</dbReference>
<evidence type="ECO:0000256" key="7">
    <source>
        <dbReference type="ARBA" id="ARBA00022989"/>
    </source>
</evidence>
<dbReference type="Gene3D" id="1.10.287.950">
    <property type="entry name" value="Methyl-accepting chemotaxis protein"/>
    <property type="match status" value="1"/>
</dbReference>
<evidence type="ECO:0000256" key="2">
    <source>
        <dbReference type="ARBA" id="ARBA00022475"/>
    </source>
</evidence>
<dbReference type="InterPro" id="IPR003122">
    <property type="entry name" value="Tar_rcpt_lig-bd"/>
</dbReference>
<organism evidence="16 17">
    <name type="scientific">Massilia cellulosiltytica</name>
    <dbReference type="NCBI Taxonomy" id="2683234"/>
    <lineage>
        <taxon>Bacteria</taxon>
        <taxon>Pseudomonadati</taxon>
        <taxon>Pseudomonadota</taxon>
        <taxon>Betaproteobacteria</taxon>
        <taxon>Burkholderiales</taxon>
        <taxon>Oxalobacteraceae</taxon>
        <taxon>Telluria group</taxon>
        <taxon>Massilia</taxon>
    </lineage>
</organism>
<dbReference type="GO" id="GO:0007165">
    <property type="term" value="P:signal transduction"/>
    <property type="evidence" value="ECO:0007669"/>
    <property type="project" value="UniProtKB-KW"/>
</dbReference>
<dbReference type="PANTHER" id="PTHR43531">
    <property type="entry name" value="PROTEIN ICFG"/>
    <property type="match status" value="1"/>
</dbReference>
<evidence type="ECO:0000259" key="14">
    <source>
        <dbReference type="PROSITE" id="PS50111"/>
    </source>
</evidence>
<keyword evidence="6 13" id="KW-0812">Transmembrane</keyword>
<dbReference type="RefSeq" id="WP_160408708.1">
    <property type="nucleotide sequence ID" value="NZ_WSES01000003.1"/>
</dbReference>
<keyword evidence="3" id="KW-0488">Methylation</keyword>
<dbReference type="SUPFAM" id="SSF47170">
    <property type="entry name" value="Aspartate receptor, ligand-binding domain"/>
    <property type="match status" value="1"/>
</dbReference>
<dbReference type="EMBL" id="WSES01000003">
    <property type="protein sequence ID" value="MVW60616.1"/>
    <property type="molecule type" value="Genomic_DNA"/>
</dbReference>
<evidence type="ECO:0000256" key="12">
    <source>
        <dbReference type="SAM" id="Coils"/>
    </source>
</evidence>
<gene>
    <name evidence="16" type="ORF">GPY61_11825</name>
</gene>
<comment type="similarity">
    <text evidence="10">Belongs to the methyl-accepting chemotaxis (MCP) protein family.</text>
</comment>
<dbReference type="CDD" id="cd06225">
    <property type="entry name" value="HAMP"/>
    <property type="match status" value="1"/>
</dbReference>
<evidence type="ECO:0000256" key="10">
    <source>
        <dbReference type="ARBA" id="ARBA00029447"/>
    </source>
</evidence>
<evidence type="ECO:0000256" key="6">
    <source>
        <dbReference type="ARBA" id="ARBA00022692"/>
    </source>
</evidence>
<dbReference type="InterPro" id="IPR035440">
    <property type="entry name" value="4HB_MCP_dom_sf"/>
</dbReference>
<evidence type="ECO:0000256" key="9">
    <source>
        <dbReference type="ARBA" id="ARBA00023224"/>
    </source>
</evidence>
<comment type="caution">
    <text evidence="16">The sequence shown here is derived from an EMBL/GenBank/DDBJ whole genome shotgun (WGS) entry which is preliminary data.</text>
</comment>
<keyword evidence="8 13" id="KW-0472">Membrane</keyword>
<proteinExistence type="inferred from homology"/>
<evidence type="ECO:0000256" key="5">
    <source>
        <dbReference type="ARBA" id="ARBA00022519"/>
    </source>
</evidence>
<dbReference type="PROSITE" id="PS50111">
    <property type="entry name" value="CHEMOTAXIS_TRANSDUC_2"/>
    <property type="match status" value="1"/>
</dbReference>
<dbReference type="CDD" id="cd11386">
    <property type="entry name" value="MCP_signal"/>
    <property type="match status" value="1"/>
</dbReference>
<keyword evidence="9 11" id="KW-0807">Transducer</keyword>
<dbReference type="InterPro" id="IPR004090">
    <property type="entry name" value="Chemotax_Me-accpt_rcpt"/>
</dbReference>
<name>A0A7X3K849_9BURK</name>
<feature type="transmembrane region" description="Helical" evidence="13">
    <location>
        <begin position="190"/>
        <end position="212"/>
    </location>
</feature>
<dbReference type="PROSITE" id="PS50885">
    <property type="entry name" value="HAMP"/>
    <property type="match status" value="1"/>
</dbReference>
<keyword evidence="7 13" id="KW-1133">Transmembrane helix</keyword>
<dbReference type="SUPFAM" id="SSF58104">
    <property type="entry name" value="Methyl-accepting chemotaxis protein (MCP) signaling domain"/>
    <property type="match status" value="1"/>
</dbReference>